<dbReference type="Proteomes" id="UP000070501">
    <property type="component" value="Unassembled WGS sequence"/>
</dbReference>
<accession>A0A136JJE8</accession>
<reference evidence="2" key="1">
    <citation type="submission" date="2016-02" db="EMBL/GenBank/DDBJ databases">
        <title>Draft genome sequence of Microdochium bolleyi, a fungal endophyte of beachgrass.</title>
        <authorList>
            <consortium name="DOE Joint Genome Institute"/>
            <person name="David A.S."/>
            <person name="May G."/>
            <person name="Haridas S."/>
            <person name="Lim J."/>
            <person name="Wang M."/>
            <person name="Labutti K."/>
            <person name="Lipzen A."/>
            <person name="Barry K."/>
            <person name="Grigoriev I.V."/>
        </authorList>
    </citation>
    <scope>NUCLEOTIDE SEQUENCE [LARGE SCALE GENOMIC DNA]</scope>
    <source>
        <strain evidence="2">J235TASD1</strain>
    </source>
</reference>
<proteinExistence type="predicted"/>
<evidence type="ECO:0000313" key="1">
    <source>
        <dbReference type="EMBL" id="KXJ97274.1"/>
    </source>
</evidence>
<gene>
    <name evidence="1" type="ORF">Micbo1qcDRAFT_6804</name>
</gene>
<protein>
    <submittedName>
        <fullName evidence="1">Uncharacterized protein</fullName>
    </submittedName>
</protein>
<dbReference type="AlphaFoldDB" id="A0A136JJE8"/>
<keyword evidence="2" id="KW-1185">Reference proteome</keyword>
<organism evidence="1 2">
    <name type="scientific">Microdochium bolleyi</name>
    <dbReference type="NCBI Taxonomy" id="196109"/>
    <lineage>
        <taxon>Eukaryota</taxon>
        <taxon>Fungi</taxon>
        <taxon>Dikarya</taxon>
        <taxon>Ascomycota</taxon>
        <taxon>Pezizomycotina</taxon>
        <taxon>Sordariomycetes</taxon>
        <taxon>Xylariomycetidae</taxon>
        <taxon>Xylariales</taxon>
        <taxon>Microdochiaceae</taxon>
        <taxon>Microdochium</taxon>
    </lineage>
</organism>
<sequence length="137" mass="14837">MPRLLTFLVTRKSHTPALRPWWHCRHLRTGSEMPSGPAGSHQTRRFRGSATCAVQGLLRMALADLGGAELITMASHPCATKSPYVMISLVAEGSCCVEWNEADIRPGRWYERGLADDSGSVAHTLVCGADLVSDSAC</sequence>
<dbReference type="InParanoid" id="A0A136JJE8"/>
<dbReference type="EMBL" id="KQ964245">
    <property type="protein sequence ID" value="KXJ97274.1"/>
    <property type="molecule type" value="Genomic_DNA"/>
</dbReference>
<evidence type="ECO:0000313" key="2">
    <source>
        <dbReference type="Proteomes" id="UP000070501"/>
    </source>
</evidence>
<name>A0A136JJE8_9PEZI</name>